<gene>
    <name evidence="9" type="ORF">G7K_5226-t1</name>
</gene>
<evidence type="ECO:0000256" key="1">
    <source>
        <dbReference type="ARBA" id="ARBA00004141"/>
    </source>
</evidence>
<evidence type="ECO:0000259" key="8">
    <source>
        <dbReference type="PROSITE" id="PS50850"/>
    </source>
</evidence>
<dbReference type="Gene3D" id="1.20.1250.20">
    <property type="entry name" value="MFS general substrate transporter like domains"/>
    <property type="match status" value="1"/>
</dbReference>
<feature type="transmembrane region" description="Helical" evidence="7">
    <location>
        <begin position="138"/>
        <end position="156"/>
    </location>
</feature>
<feature type="transmembrane region" description="Helical" evidence="7">
    <location>
        <begin position="477"/>
        <end position="501"/>
    </location>
</feature>
<dbReference type="GO" id="GO:1903710">
    <property type="term" value="P:spermine transmembrane transport"/>
    <property type="evidence" value="ECO:0007669"/>
    <property type="project" value="UniProtKB-ARBA"/>
</dbReference>
<feature type="transmembrane region" description="Helical" evidence="7">
    <location>
        <begin position="549"/>
        <end position="567"/>
    </location>
</feature>
<feature type="transmembrane region" description="Helical" evidence="7">
    <location>
        <begin position="294"/>
        <end position="314"/>
    </location>
</feature>
<dbReference type="FunFam" id="1.20.1250.20:FF:000011">
    <property type="entry name" value="MFS multidrug transporter, putative"/>
    <property type="match status" value="1"/>
</dbReference>
<dbReference type="InterPro" id="IPR020846">
    <property type="entry name" value="MFS_dom"/>
</dbReference>
<feature type="domain" description="Major facilitator superfamily (MFS) profile" evidence="8">
    <location>
        <begin position="138"/>
        <end position="574"/>
    </location>
</feature>
<reference evidence="9 10" key="3">
    <citation type="journal article" date="2015" name="Genome Announc.">
        <title>Draft Genome Sequence of the Archiascomycetous Yeast Saitoella complicata.</title>
        <authorList>
            <person name="Yamauchi K."/>
            <person name="Kondo S."/>
            <person name="Hamamoto M."/>
            <person name="Takahashi Y."/>
            <person name="Ogura Y."/>
            <person name="Hayashi T."/>
            <person name="Nishida H."/>
        </authorList>
    </citation>
    <scope>NUCLEOTIDE SEQUENCE [LARGE SCALE GENOMIC DNA]</scope>
    <source>
        <strain evidence="9 10">NRRL Y-17804</strain>
    </source>
</reference>
<dbReference type="STRING" id="698492.A0A0E9NNV9"/>
<feature type="compositionally biased region" description="Basic and acidic residues" evidence="6">
    <location>
        <begin position="41"/>
        <end position="68"/>
    </location>
</feature>
<evidence type="ECO:0000256" key="6">
    <source>
        <dbReference type="SAM" id="MobiDB-lite"/>
    </source>
</evidence>
<dbReference type="AlphaFoldDB" id="A0A0E9NNV9"/>
<dbReference type="GO" id="GO:0005886">
    <property type="term" value="C:plasma membrane"/>
    <property type="evidence" value="ECO:0007669"/>
    <property type="project" value="TreeGrafter"/>
</dbReference>
<dbReference type="CDD" id="cd17323">
    <property type="entry name" value="MFS_Tpo1_MDR_like"/>
    <property type="match status" value="1"/>
</dbReference>
<feature type="transmembrane region" description="Helical" evidence="7">
    <location>
        <begin position="411"/>
        <end position="433"/>
    </location>
</feature>
<sequence length="582" mass="64881">MPAPDWFRESFVGILLRGAFGPKLDFLKYPEEIEGQFPEQYTKEYIERETAAREQEKEENQRRQERGRQNSNSTAVDSGSQHSGEDNDNEKPRDADDEEKGKKDPYEGTRKDPNVVTWYSDIDPENPANWSLGKRCSVTALICLLTFAVYIGSSIYSPGIPDIEQRWGITQVPATLGLTAFVAGYGIGPMFLSPLSEIPAIGRNTIYIICLIIFVCLQVPTALCGGLGALIPLRFAAGFVGSPPLATGGASIGDMFGPKKRAYPIAIWGCAAVCGPVLGPLLGGFAADANGWRWTFWVLLWLSGGSLLILAFFLPETSAENILVKRARRLRKLTGNKDLKSEGEIEQSQMTVSQVAVMSLWRPFQLTFGEPIVFLLDLYIALVYGILYIWFESFAIVFTEFYGFNLGEEGLAFMGILVMTIITTFGYFAYSYFYLEKKFDDEGNLRPVELRLQAAMFASIWIPICLFWFGWTSRPRIHWIVPIIGSSFFSVGAFLLFQCVINYLGDAYPKYAASVYAGNDFFRAAFGAGFPLIATPLFANLGIGWGCSLLGFISVGMIPIPFVLYRYGGWLRKKSKYAKKHD</sequence>
<keyword evidence="2" id="KW-0813">Transport</keyword>
<feature type="transmembrane region" description="Helical" evidence="7">
    <location>
        <begin position="176"/>
        <end position="195"/>
    </location>
</feature>
<feature type="transmembrane region" description="Helical" evidence="7">
    <location>
        <begin position="235"/>
        <end position="253"/>
    </location>
</feature>
<protein>
    <recommendedName>
        <fullName evidence="8">Major facilitator superfamily (MFS) profile domain-containing protein</fullName>
    </recommendedName>
</protein>
<comment type="caution">
    <text evidence="9">The sequence shown here is derived from an EMBL/GenBank/DDBJ whole genome shotgun (WGS) entry which is preliminary data.</text>
</comment>
<dbReference type="GO" id="GO:0015244">
    <property type="term" value="F:fluconazole transmembrane transporter activity"/>
    <property type="evidence" value="ECO:0007669"/>
    <property type="project" value="TreeGrafter"/>
</dbReference>
<feature type="transmembrane region" description="Helical" evidence="7">
    <location>
        <begin position="454"/>
        <end position="471"/>
    </location>
</feature>
<keyword evidence="10" id="KW-1185">Reference proteome</keyword>
<name>A0A0E9NNV9_SAICN</name>
<dbReference type="InterPro" id="IPR036259">
    <property type="entry name" value="MFS_trans_sf"/>
</dbReference>
<dbReference type="Pfam" id="PF07690">
    <property type="entry name" value="MFS_1"/>
    <property type="match status" value="1"/>
</dbReference>
<dbReference type="Proteomes" id="UP000033140">
    <property type="component" value="Unassembled WGS sequence"/>
</dbReference>
<organism evidence="9 10">
    <name type="scientific">Saitoella complicata (strain BCRC 22490 / CBS 7301 / JCM 7358 / NBRC 10748 / NRRL Y-17804)</name>
    <dbReference type="NCBI Taxonomy" id="698492"/>
    <lineage>
        <taxon>Eukaryota</taxon>
        <taxon>Fungi</taxon>
        <taxon>Dikarya</taxon>
        <taxon>Ascomycota</taxon>
        <taxon>Taphrinomycotina</taxon>
        <taxon>Taphrinomycotina incertae sedis</taxon>
        <taxon>Saitoella</taxon>
    </lineage>
</organism>
<keyword evidence="4 7" id="KW-1133">Transmembrane helix</keyword>
<dbReference type="InterPro" id="IPR011701">
    <property type="entry name" value="MFS"/>
</dbReference>
<feature type="compositionally biased region" description="Basic and acidic residues" evidence="6">
    <location>
        <begin position="83"/>
        <end position="113"/>
    </location>
</feature>
<accession>A0A0E9NNV9</accession>
<dbReference type="PANTHER" id="PTHR23502:SF23">
    <property type="entry name" value="FLUCONAZOLE RESISTANCE PROTEIN 1"/>
    <property type="match status" value="1"/>
</dbReference>
<reference evidence="9 10" key="2">
    <citation type="journal article" date="2014" name="J. Gen. Appl. Microbiol.">
        <title>The early diverging ascomycetous budding yeast Saitoella complicata has three histone deacetylases belonging to the Clr6, Hos2, and Rpd3 lineages.</title>
        <authorList>
            <person name="Nishida H."/>
            <person name="Matsumoto T."/>
            <person name="Kondo S."/>
            <person name="Hamamoto M."/>
            <person name="Yoshikawa H."/>
        </authorList>
    </citation>
    <scope>NUCLEOTIDE SEQUENCE [LARGE SCALE GENOMIC DNA]</scope>
    <source>
        <strain evidence="9 10">NRRL Y-17804</strain>
    </source>
</reference>
<dbReference type="SUPFAM" id="SSF103473">
    <property type="entry name" value="MFS general substrate transporter"/>
    <property type="match status" value="1"/>
</dbReference>
<feature type="transmembrane region" description="Helical" evidence="7">
    <location>
        <begin position="372"/>
        <end position="391"/>
    </location>
</feature>
<dbReference type="PANTHER" id="PTHR23502">
    <property type="entry name" value="MAJOR FACILITATOR SUPERFAMILY"/>
    <property type="match status" value="1"/>
</dbReference>
<evidence type="ECO:0000313" key="10">
    <source>
        <dbReference type="Proteomes" id="UP000033140"/>
    </source>
</evidence>
<feature type="region of interest" description="Disordered" evidence="6">
    <location>
        <begin position="37"/>
        <end position="118"/>
    </location>
</feature>
<evidence type="ECO:0000256" key="5">
    <source>
        <dbReference type="ARBA" id="ARBA00023136"/>
    </source>
</evidence>
<dbReference type="GO" id="GO:1903711">
    <property type="term" value="P:spermidine transmembrane transport"/>
    <property type="evidence" value="ECO:0007669"/>
    <property type="project" value="UniProtKB-ARBA"/>
</dbReference>
<evidence type="ECO:0000313" key="9">
    <source>
        <dbReference type="EMBL" id="GAO51115.1"/>
    </source>
</evidence>
<feature type="transmembrane region" description="Helical" evidence="7">
    <location>
        <begin position="521"/>
        <end position="543"/>
    </location>
</feature>
<dbReference type="PROSITE" id="PS50850">
    <property type="entry name" value="MFS"/>
    <property type="match status" value="1"/>
</dbReference>
<dbReference type="OMA" id="WFESFAI"/>
<comment type="subcellular location">
    <subcellularLocation>
        <location evidence="1">Membrane</location>
        <topology evidence="1">Multi-pass membrane protein</topology>
    </subcellularLocation>
</comment>
<feature type="transmembrane region" description="Helical" evidence="7">
    <location>
        <begin position="207"/>
        <end position="229"/>
    </location>
</feature>
<evidence type="ECO:0000256" key="4">
    <source>
        <dbReference type="ARBA" id="ARBA00022989"/>
    </source>
</evidence>
<evidence type="ECO:0000256" key="2">
    <source>
        <dbReference type="ARBA" id="ARBA00022448"/>
    </source>
</evidence>
<proteinExistence type="predicted"/>
<evidence type="ECO:0000256" key="3">
    <source>
        <dbReference type="ARBA" id="ARBA00022692"/>
    </source>
</evidence>
<evidence type="ECO:0000256" key="7">
    <source>
        <dbReference type="SAM" id="Phobius"/>
    </source>
</evidence>
<keyword evidence="3 7" id="KW-0812">Transmembrane</keyword>
<feature type="transmembrane region" description="Helical" evidence="7">
    <location>
        <begin position="265"/>
        <end position="282"/>
    </location>
</feature>
<reference evidence="9 10" key="1">
    <citation type="journal article" date="2011" name="J. Gen. Appl. Microbiol.">
        <title>Draft genome sequencing of the enigmatic yeast Saitoella complicata.</title>
        <authorList>
            <person name="Nishida H."/>
            <person name="Hamamoto M."/>
            <person name="Sugiyama J."/>
        </authorList>
    </citation>
    <scope>NUCLEOTIDE SEQUENCE [LARGE SCALE GENOMIC DNA]</scope>
    <source>
        <strain evidence="9 10">NRRL Y-17804</strain>
    </source>
</reference>
<feature type="compositionally biased region" description="Polar residues" evidence="6">
    <location>
        <begin position="70"/>
        <end position="82"/>
    </location>
</feature>
<keyword evidence="5 7" id="KW-0472">Membrane</keyword>
<dbReference type="EMBL" id="BACD03000041">
    <property type="protein sequence ID" value="GAO51115.1"/>
    <property type="molecule type" value="Genomic_DNA"/>
</dbReference>
<dbReference type="GO" id="GO:1990961">
    <property type="term" value="P:xenobiotic detoxification by transmembrane export across the plasma membrane"/>
    <property type="evidence" value="ECO:0007669"/>
    <property type="project" value="TreeGrafter"/>
</dbReference>